<reference evidence="6 7" key="1">
    <citation type="submission" date="2016-10" db="EMBL/GenBank/DDBJ databases">
        <authorList>
            <person name="de Groot N.N."/>
        </authorList>
    </citation>
    <scope>NUCLEOTIDE SEQUENCE [LARGE SCALE GENOMIC DNA]</scope>
    <source>
        <strain evidence="6 7">DSM 15827</strain>
    </source>
</reference>
<feature type="chain" id="PRO_5039581251" evidence="5">
    <location>
        <begin position="27"/>
        <end position="432"/>
    </location>
</feature>
<keyword evidence="7" id="KW-1185">Reference proteome</keyword>
<gene>
    <name evidence="6" type="ORF">SAMN05421767_10743</name>
</gene>
<dbReference type="PANTHER" id="PTHR43649:SF31">
    <property type="entry name" value="SN-GLYCEROL-3-PHOSPHATE-BINDING PERIPLASMIC PROTEIN UGPB"/>
    <property type="match status" value="1"/>
</dbReference>
<comment type="subcellular location">
    <subcellularLocation>
        <location evidence="1">Cell envelope</location>
    </subcellularLocation>
</comment>
<dbReference type="OrthoDB" id="9763054at2"/>
<evidence type="ECO:0000256" key="4">
    <source>
        <dbReference type="ARBA" id="ARBA00022729"/>
    </source>
</evidence>
<evidence type="ECO:0000256" key="1">
    <source>
        <dbReference type="ARBA" id="ARBA00004196"/>
    </source>
</evidence>
<evidence type="ECO:0000256" key="3">
    <source>
        <dbReference type="ARBA" id="ARBA00022448"/>
    </source>
</evidence>
<dbReference type="STRING" id="137733.SAMN05421767_10743"/>
<dbReference type="RefSeq" id="WP_089746165.1">
    <property type="nucleotide sequence ID" value="NZ_FOGF01000007.1"/>
</dbReference>
<evidence type="ECO:0000313" key="6">
    <source>
        <dbReference type="EMBL" id="SEQ80354.1"/>
    </source>
</evidence>
<dbReference type="PANTHER" id="PTHR43649">
    <property type="entry name" value="ARABINOSE-BINDING PROTEIN-RELATED"/>
    <property type="match status" value="1"/>
</dbReference>
<dbReference type="InterPro" id="IPR050490">
    <property type="entry name" value="Bact_solute-bd_prot1"/>
</dbReference>
<dbReference type="EMBL" id="FOGF01000007">
    <property type="protein sequence ID" value="SEQ80354.1"/>
    <property type="molecule type" value="Genomic_DNA"/>
</dbReference>
<sequence length="432" mass="46665">MKKQLLKSTVVLATAALGLVACSNNSNEGTDPTPSNDGKQEVLEFYHGYFHNEDEWPVAKVMRDLYDDFAKQHEDGPVQFKPTPVSGSLVDIMNNKVASGQFPDMIDLAGNAVSLAAIEQDLVLDLKPYIDENNLQKNVGLNYTQNLVDGKLFTVHDQMFTMGLWYNKDIFEATGAKTPEEWNDWSAFSSAMEQVRTDKGIYAFGAGEPAIRLLNTALAETEEGRKLLEQPLTEEGIKSVAFTNALTTVMTAVNQNGAQNSGGSADTYSADFVQNKSAVFFNGVWAAGGVVENPAIAPGLYPGHVAISSCGGGMTISSSMSKEKQELALEFLKYMTSDEVQKVIFEKVGANPANENINVAELAEHSDDPTVKLLGTAIAQVKNADYAVKTINDAWGGDVRSTLINALSESAASSDVNQKVQETQDTLIALIN</sequence>
<evidence type="ECO:0000256" key="5">
    <source>
        <dbReference type="SAM" id="SignalP"/>
    </source>
</evidence>
<dbReference type="Proteomes" id="UP000198556">
    <property type="component" value="Unassembled WGS sequence"/>
</dbReference>
<evidence type="ECO:0000313" key="7">
    <source>
        <dbReference type="Proteomes" id="UP000198556"/>
    </source>
</evidence>
<dbReference type="Gene3D" id="3.40.190.10">
    <property type="entry name" value="Periplasmic binding protein-like II"/>
    <property type="match status" value="2"/>
</dbReference>
<keyword evidence="4 5" id="KW-0732">Signal</keyword>
<dbReference type="SUPFAM" id="SSF53850">
    <property type="entry name" value="Periplasmic binding protein-like II"/>
    <property type="match status" value="1"/>
</dbReference>
<dbReference type="PROSITE" id="PS51257">
    <property type="entry name" value="PROKAR_LIPOPROTEIN"/>
    <property type="match status" value="1"/>
</dbReference>
<dbReference type="InterPro" id="IPR006059">
    <property type="entry name" value="SBP"/>
</dbReference>
<dbReference type="AlphaFoldDB" id="A0A1H9J0G9"/>
<evidence type="ECO:0000256" key="2">
    <source>
        <dbReference type="ARBA" id="ARBA00008520"/>
    </source>
</evidence>
<proteinExistence type="inferred from homology"/>
<organism evidence="6 7">
    <name type="scientific">Granulicatella balaenopterae</name>
    <dbReference type="NCBI Taxonomy" id="137733"/>
    <lineage>
        <taxon>Bacteria</taxon>
        <taxon>Bacillati</taxon>
        <taxon>Bacillota</taxon>
        <taxon>Bacilli</taxon>
        <taxon>Lactobacillales</taxon>
        <taxon>Carnobacteriaceae</taxon>
        <taxon>Granulicatella</taxon>
    </lineage>
</organism>
<dbReference type="Pfam" id="PF01547">
    <property type="entry name" value="SBP_bac_1"/>
    <property type="match status" value="1"/>
</dbReference>
<comment type="similarity">
    <text evidence="2">Belongs to the bacterial solute-binding protein 1 family.</text>
</comment>
<protein>
    <submittedName>
        <fullName evidence="6">Carbohydrate ABC transporter substrate-binding protein, CUT1 family</fullName>
    </submittedName>
</protein>
<name>A0A1H9J0G9_9LACT</name>
<dbReference type="GO" id="GO:0030313">
    <property type="term" value="C:cell envelope"/>
    <property type="evidence" value="ECO:0007669"/>
    <property type="project" value="UniProtKB-SubCell"/>
</dbReference>
<keyword evidence="3" id="KW-0813">Transport</keyword>
<feature type="signal peptide" evidence="5">
    <location>
        <begin position="1"/>
        <end position="26"/>
    </location>
</feature>
<accession>A0A1H9J0G9</accession>